<dbReference type="RefSeq" id="WP_343999745.1">
    <property type="nucleotide sequence ID" value="NZ_BAAAGU010000018.1"/>
</dbReference>
<name>A0ABP3SLC7_9ACTN</name>
<comment type="caution">
    <text evidence="2">The sequence shown here is derived from an EMBL/GenBank/DDBJ whole genome shotgun (WGS) entry which is preliminary data.</text>
</comment>
<accession>A0ABP3SLC7</accession>
<gene>
    <name evidence="2" type="ORF">GCM10009535_21410</name>
</gene>
<organism evidence="2 3">
    <name type="scientific">Streptomyces thermocarboxydovorans</name>
    <dbReference type="NCBI Taxonomy" id="59298"/>
    <lineage>
        <taxon>Bacteria</taxon>
        <taxon>Bacillati</taxon>
        <taxon>Actinomycetota</taxon>
        <taxon>Actinomycetes</taxon>
        <taxon>Kitasatosporales</taxon>
        <taxon>Streptomycetaceae</taxon>
        <taxon>Streptomyces</taxon>
    </lineage>
</organism>
<evidence type="ECO:0000256" key="1">
    <source>
        <dbReference type="SAM" id="MobiDB-lite"/>
    </source>
</evidence>
<dbReference type="EMBL" id="BAAAGU010000018">
    <property type="protein sequence ID" value="GAA0643779.1"/>
    <property type="molecule type" value="Genomic_DNA"/>
</dbReference>
<evidence type="ECO:0000313" key="3">
    <source>
        <dbReference type="Proteomes" id="UP001500724"/>
    </source>
</evidence>
<feature type="region of interest" description="Disordered" evidence="1">
    <location>
        <begin position="1"/>
        <end position="55"/>
    </location>
</feature>
<sequence>MPSPAHPVIRPPGADAHPMQSAAGTSRPSAGPRTERGHKGHPQARASTGRPYPPT</sequence>
<dbReference type="Proteomes" id="UP001500724">
    <property type="component" value="Unassembled WGS sequence"/>
</dbReference>
<protein>
    <submittedName>
        <fullName evidence="2">Uncharacterized protein</fullName>
    </submittedName>
</protein>
<keyword evidence="3" id="KW-1185">Reference proteome</keyword>
<proteinExistence type="predicted"/>
<reference evidence="3" key="1">
    <citation type="journal article" date="2019" name="Int. J. Syst. Evol. Microbiol.">
        <title>The Global Catalogue of Microorganisms (GCM) 10K type strain sequencing project: providing services to taxonomists for standard genome sequencing and annotation.</title>
        <authorList>
            <consortium name="The Broad Institute Genomics Platform"/>
            <consortium name="The Broad Institute Genome Sequencing Center for Infectious Disease"/>
            <person name="Wu L."/>
            <person name="Ma J."/>
        </authorList>
    </citation>
    <scope>NUCLEOTIDE SEQUENCE [LARGE SCALE GENOMIC DNA]</scope>
    <source>
        <strain evidence="3">JCM 10367</strain>
    </source>
</reference>
<evidence type="ECO:0000313" key="2">
    <source>
        <dbReference type="EMBL" id="GAA0643779.1"/>
    </source>
</evidence>